<comment type="similarity">
    <text evidence="3 15">Belongs to the cytidine and deoxycytidylate deaminase family.</text>
</comment>
<accession>A0A269TBQ6</accession>
<feature type="binding site" evidence="14">
    <location>
        <position position="86"/>
    </location>
    <ligand>
        <name>Zn(2+)</name>
        <dbReference type="ChEBI" id="CHEBI:29105"/>
        <note>catalytic</note>
    </ligand>
</feature>
<dbReference type="OrthoDB" id="9795347at2"/>
<dbReference type="GO" id="GO:0055086">
    <property type="term" value="P:nucleobase-containing small molecule metabolic process"/>
    <property type="evidence" value="ECO:0007669"/>
    <property type="project" value="UniProtKB-ARBA"/>
</dbReference>
<dbReference type="Proteomes" id="UP000238358">
    <property type="component" value="Chromosome"/>
</dbReference>
<dbReference type="InterPro" id="IPR006262">
    <property type="entry name" value="Cyt_deam_tetra"/>
</dbReference>
<dbReference type="EMBL" id="CP027569">
    <property type="protein sequence ID" value="AVO26542.1"/>
    <property type="molecule type" value="Genomic_DNA"/>
</dbReference>
<evidence type="ECO:0000256" key="7">
    <source>
        <dbReference type="ARBA" id="ARBA00022801"/>
    </source>
</evidence>
<name>A0A269TBQ6_MEGEL</name>
<dbReference type="GO" id="GO:0042802">
    <property type="term" value="F:identical protein binding"/>
    <property type="evidence" value="ECO:0007669"/>
    <property type="project" value="UniProtKB-ARBA"/>
</dbReference>
<evidence type="ECO:0000256" key="6">
    <source>
        <dbReference type="ARBA" id="ARBA00022723"/>
    </source>
</evidence>
<evidence type="ECO:0000256" key="14">
    <source>
        <dbReference type="PIRSR" id="PIRSR606262-3"/>
    </source>
</evidence>
<sequence length="128" mass="13731">MTDEALIEIAKQYRAHSYSPYSHFPVGAAVLTASGKVYGGCNIENSSYPLGNCAERTAIFKAVSEGERDLAAIAIVADTPGPCSPCGACRQVMAEFHIPKVIMANLKGEWCVVTLDQLLPYAFSDTDL</sequence>
<reference evidence="16 17" key="1">
    <citation type="journal article" date="2018" name="Genome Announc.">
        <title>Complete genomes of two Megasphaera elsdenii strains, NCIMB 702410 and ATCC 25940.</title>
        <authorList>
            <person name="Hatmaker E.A."/>
            <person name="O'Dell K."/>
            <person name="Riley L.A."/>
            <person name="Klingeman D.M."/>
            <person name="Guss A.M."/>
        </authorList>
    </citation>
    <scope>NUCLEOTIDE SEQUENCE [LARGE SCALE GENOMIC DNA]</scope>
    <source>
        <strain evidence="16 17">NCIMB702410</strain>
    </source>
</reference>
<dbReference type="PANTHER" id="PTHR11644:SF2">
    <property type="entry name" value="CYTIDINE DEAMINASE"/>
    <property type="match status" value="1"/>
</dbReference>
<protein>
    <recommendedName>
        <fullName evidence="5 15">Cytidine deaminase</fullName>
        <ecNumber evidence="4 15">3.5.4.5</ecNumber>
    </recommendedName>
    <alternativeName>
        <fullName evidence="9 15">Cytidine aminohydrolase</fullName>
    </alternativeName>
</protein>
<evidence type="ECO:0000256" key="13">
    <source>
        <dbReference type="PIRSR" id="PIRSR606262-2"/>
    </source>
</evidence>
<feature type="active site" description="Proton donor" evidence="12">
    <location>
        <position position="55"/>
    </location>
</feature>
<evidence type="ECO:0000313" key="17">
    <source>
        <dbReference type="Proteomes" id="UP000238358"/>
    </source>
</evidence>
<dbReference type="InterPro" id="IPR016193">
    <property type="entry name" value="Cytidine_deaminase-like"/>
</dbReference>
<dbReference type="FunFam" id="3.40.140.10:FF:000008">
    <property type="entry name" value="Cytidine deaminase"/>
    <property type="match status" value="1"/>
</dbReference>
<comment type="catalytic activity">
    <reaction evidence="10 15">
        <text>2'-deoxycytidine + H2O + H(+) = 2'-deoxyuridine + NH4(+)</text>
        <dbReference type="Rhea" id="RHEA:13433"/>
        <dbReference type="ChEBI" id="CHEBI:15377"/>
        <dbReference type="ChEBI" id="CHEBI:15378"/>
        <dbReference type="ChEBI" id="CHEBI:15698"/>
        <dbReference type="ChEBI" id="CHEBI:16450"/>
        <dbReference type="ChEBI" id="CHEBI:28938"/>
        <dbReference type="EC" id="3.5.4.5"/>
    </reaction>
</comment>
<dbReference type="PANTHER" id="PTHR11644">
    <property type="entry name" value="CYTIDINE DEAMINASE"/>
    <property type="match status" value="1"/>
</dbReference>
<evidence type="ECO:0000256" key="1">
    <source>
        <dbReference type="ARBA" id="ARBA00001947"/>
    </source>
</evidence>
<dbReference type="PROSITE" id="PS51747">
    <property type="entry name" value="CYT_DCMP_DEAMINASES_2"/>
    <property type="match status" value="1"/>
</dbReference>
<organism evidence="16 17">
    <name type="scientific">Megasphaera elsdenii</name>
    <dbReference type="NCBI Taxonomy" id="907"/>
    <lineage>
        <taxon>Bacteria</taxon>
        <taxon>Bacillati</taxon>
        <taxon>Bacillota</taxon>
        <taxon>Negativicutes</taxon>
        <taxon>Veillonellales</taxon>
        <taxon>Veillonellaceae</taxon>
        <taxon>Megasphaera</taxon>
    </lineage>
</organism>
<keyword evidence="7 15" id="KW-0378">Hydrolase</keyword>
<dbReference type="GO" id="GO:0008270">
    <property type="term" value="F:zinc ion binding"/>
    <property type="evidence" value="ECO:0007669"/>
    <property type="project" value="UniProtKB-UniRule"/>
</dbReference>
<evidence type="ECO:0000256" key="3">
    <source>
        <dbReference type="ARBA" id="ARBA00006576"/>
    </source>
</evidence>
<dbReference type="EC" id="3.5.4.5" evidence="4 15"/>
<dbReference type="GO" id="GO:0004126">
    <property type="term" value="F:cytidine deaminase activity"/>
    <property type="evidence" value="ECO:0007669"/>
    <property type="project" value="UniProtKB-UniRule"/>
</dbReference>
<dbReference type="Pfam" id="PF00383">
    <property type="entry name" value="dCMP_cyt_deam_1"/>
    <property type="match status" value="1"/>
</dbReference>
<dbReference type="Gene3D" id="3.40.140.10">
    <property type="entry name" value="Cytidine Deaminase, domain 2"/>
    <property type="match status" value="1"/>
</dbReference>
<dbReference type="PROSITE" id="PS00903">
    <property type="entry name" value="CYT_DCMP_DEAMINASES_1"/>
    <property type="match status" value="1"/>
</dbReference>
<evidence type="ECO:0000256" key="10">
    <source>
        <dbReference type="ARBA" id="ARBA00049252"/>
    </source>
</evidence>
<comment type="function">
    <text evidence="2 15">This enzyme scavenges exogenous and endogenous cytidine and 2'-deoxycytidine for UMP synthesis.</text>
</comment>
<dbReference type="GeneID" id="97490941"/>
<evidence type="ECO:0000256" key="2">
    <source>
        <dbReference type="ARBA" id="ARBA00003949"/>
    </source>
</evidence>
<dbReference type="RefSeq" id="WP_014014987.1">
    <property type="nucleotide sequence ID" value="NZ_CABMON010000020.1"/>
</dbReference>
<evidence type="ECO:0000313" key="16">
    <source>
        <dbReference type="EMBL" id="AVO26542.1"/>
    </source>
</evidence>
<keyword evidence="8 14" id="KW-0862">Zinc</keyword>
<comment type="cofactor">
    <cofactor evidence="1 14 15">
        <name>Zn(2+)</name>
        <dbReference type="ChEBI" id="CHEBI:29105"/>
    </cofactor>
</comment>
<evidence type="ECO:0000256" key="15">
    <source>
        <dbReference type="RuleBase" id="RU364006"/>
    </source>
</evidence>
<dbReference type="SUPFAM" id="SSF53927">
    <property type="entry name" value="Cytidine deaminase-like"/>
    <property type="match status" value="1"/>
</dbReference>
<evidence type="ECO:0000256" key="9">
    <source>
        <dbReference type="ARBA" id="ARBA00032005"/>
    </source>
</evidence>
<dbReference type="InterPro" id="IPR002125">
    <property type="entry name" value="CMP_dCMP_dom"/>
</dbReference>
<feature type="binding site" evidence="14">
    <location>
        <position position="53"/>
    </location>
    <ligand>
        <name>Zn(2+)</name>
        <dbReference type="ChEBI" id="CHEBI:29105"/>
        <note>catalytic</note>
    </ligand>
</feature>
<dbReference type="CDD" id="cd01283">
    <property type="entry name" value="cytidine_deaminase"/>
    <property type="match status" value="1"/>
</dbReference>
<comment type="catalytic activity">
    <reaction evidence="11 15">
        <text>cytidine + H2O + H(+) = uridine + NH4(+)</text>
        <dbReference type="Rhea" id="RHEA:16069"/>
        <dbReference type="ChEBI" id="CHEBI:15377"/>
        <dbReference type="ChEBI" id="CHEBI:15378"/>
        <dbReference type="ChEBI" id="CHEBI:16704"/>
        <dbReference type="ChEBI" id="CHEBI:17562"/>
        <dbReference type="ChEBI" id="CHEBI:28938"/>
        <dbReference type="EC" id="3.5.4.5"/>
    </reaction>
</comment>
<dbReference type="GO" id="GO:0005829">
    <property type="term" value="C:cytosol"/>
    <property type="evidence" value="ECO:0007669"/>
    <property type="project" value="TreeGrafter"/>
</dbReference>
<dbReference type="NCBIfam" id="NF004064">
    <property type="entry name" value="PRK05578.1"/>
    <property type="match status" value="1"/>
</dbReference>
<evidence type="ECO:0000256" key="12">
    <source>
        <dbReference type="PIRSR" id="PIRSR606262-1"/>
    </source>
</evidence>
<keyword evidence="6 14" id="KW-0479">Metal-binding</keyword>
<dbReference type="InterPro" id="IPR016192">
    <property type="entry name" value="APOBEC/CMP_deaminase_Zn-bd"/>
</dbReference>
<feature type="binding site" evidence="14">
    <location>
        <position position="89"/>
    </location>
    <ligand>
        <name>Zn(2+)</name>
        <dbReference type="ChEBI" id="CHEBI:29105"/>
        <note>catalytic</note>
    </ligand>
</feature>
<dbReference type="InterPro" id="IPR050202">
    <property type="entry name" value="Cyt/Deoxycyt_deaminase"/>
</dbReference>
<evidence type="ECO:0000256" key="5">
    <source>
        <dbReference type="ARBA" id="ARBA00018266"/>
    </source>
</evidence>
<evidence type="ECO:0000256" key="11">
    <source>
        <dbReference type="ARBA" id="ARBA00049558"/>
    </source>
</evidence>
<dbReference type="GO" id="GO:0072527">
    <property type="term" value="P:pyrimidine-containing compound metabolic process"/>
    <property type="evidence" value="ECO:0007669"/>
    <property type="project" value="UniProtKB-ARBA"/>
</dbReference>
<dbReference type="NCBIfam" id="TIGR01354">
    <property type="entry name" value="cyt_deam_tetra"/>
    <property type="match status" value="1"/>
</dbReference>
<feature type="binding site" evidence="13">
    <location>
        <begin position="42"/>
        <end position="48"/>
    </location>
    <ligand>
        <name>substrate</name>
    </ligand>
</feature>
<dbReference type="AlphaFoldDB" id="A0A269TBQ6"/>
<gene>
    <name evidence="16" type="ORF">C6Y28_02315</name>
</gene>
<proteinExistence type="inferred from homology"/>
<evidence type="ECO:0000256" key="4">
    <source>
        <dbReference type="ARBA" id="ARBA00012783"/>
    </source>
</evidence>
<evidence type="ECO:0000256" key="8">
    <source>
        <dbReference type="ARBA" id="ARBA00022833"/>
    </source>
</evidence>